<comment type="caution">
    <text evidence="1">The sequence shown here is derived from an EMBL/GenBank/DDBJ whole genome shotgun (WGS) entry which is preliminary data.</text>
</comment>
<accession>X1S9H2</accession>
<gene>
    <name evidence="1" type="ORF">S12H4_03733</name>
</gene>
<sequence length="74" mass="8759">MVDVRCYFVDKVYRGQDFYRRYCKQCSNEVLVSVTPSTLTCPFLVHYQSYTPKKSKPWDRDRIGKQAIIPRGGY</sequence>
<organism evidence="1">
    <name type="scientific">marine sediment metagenome</name>
    <dbReference type="NCBI Taxonomy" id="412755"/>
    <lineage>
        <taxon>unclassified sequences</taxon>
        <taxon>metagenomes</taxon>
        <taxon>ecological metagenomes</taxon>
    </lineage>
</organism>
<name>X1S9H2_9ZZZZ</name>
<protein>
    <submittedName>
        <fullName evidence="1">Uncharacterized protein</fullName>
    </submittedName>
</protein>
<evidence type="ECO:0000313" key="1">
    <source>
        <dbReference type="EMBL" id="GAI72070.1"/>
    </source>
</evidence>
<dbReference type="EMBL" id="BARW01001082">
    <property type="protein sequence ID" value="GAI72070.1"/>
    <property type="molecule type" value="Genomic_DNA"/>
</dbReference>
<proteinExistence type="predicted"/>
<reference evidence="1" key="1">
    <citation type="journal article" date="2014" name="Front. Microbiol.">
        <title>High frequency of phylogenetically diverse reductive dehalogenase-homologous genes in deep subseafloor sedimentary metagenomes.</title>
        <authorList>
            <person name="Kawai M."/>
            <person name="Futagami T."/>
            <person name="Toyoda A."/>
            <person name="Takaki Y."/>
            <person name="Nishi S."/>
            <person name="Hori S."/>
            <person name="Arai W."/>
            <person name="Tsubouchi T."/>
            <person name="Morono Y."/>
            <person name="Uchiyama I."/>
            <person name="Ito T."/>
            <person name="Fujiyama A."/>
            <person name="Inagaki F."/>
            <person name="Takami H."/>
        </authorList>
    </citation>
    <scope>NUCLEOTIDE SEQUENCE</scope>
    <source>
        <strain evidence="1">Expedition CK06-06</strain>
    </source>
</reference>
<dbReference type="AlphaFoldDB" id="X1S9H2"/>